<evidence type="ECO:0000313" key="1">
    <source>
        <dbReference type="EMBL" id="GEL27057.1"/>
    </source>
</evidence>
<dbReference type="EMBL" id="BJVJ01000140">
    <property type="protein sequence ID" value="GEL27057.1"/>
    <property type="molecule type" value="Genomic_DNA"/>
</dbReference>
<accession>A0A511DRY0</accession>
<evidence type="ECO:0000313" key="2">
    <source>
        <dbReference type="Proteomes" id="UP000321685"/>
    </source>
</evidence>
<gene>
    <name evidence="1" type="ORF">PSU4_60110</name>
</gene>
<dbReference type="Proteomes" id="UP000321685">
    <property type="component" value="Unassembled WGS sequence"/>
</dbReference>
<dbReference type="AlphaFoldDB" id="A0A511DRY0"/>
<keyword evidence="2" id="KW-1185">Reference proteome</keyword>
<sequence length="102" mass="10781">MNVRTVATTIDCEGGNCPTTYVTEVGGVIVQGFQTGRSGQVRVPASLLDRHAELEGGTRWSGPADEDQDGWVIVAGADLDRLDDIEVPEDEALVVVRGSVIA</sequence>
<name>A0A511DRY0_9PSEU</name>
<protein>
    <submittedName>
        <fullName evidence="1">Uncharacterized protein</fullName>
    </submittedName>
</protein>
<proteinExistence type="predicted"/>
<organism evidence="1 2">
    <name type="scientific">Pseudonocardia sulfidoxydans NBRC 16205</name>
    <dbReference type="NCBI Taxonomy" id="1223511"/>
    <lineage>
        <taxon>Bacteria</taxon>
        <taxon>Bacillati</taxon>
        <taxon>Actinomycetota</taxon>
        <taxon>Actinomycetes</taxon>
        <taxon>Pseudonocardiales</taxon>
        <taxon>Pseudonocardiaceae</taxon>
        <taxon>Pseudonocardia</taxon>
    </lineage>
</organism>
<reference evidence="1 2" key="1">
    <citation type="submission" date="2019-07" db="EMBL/GenBank/DDBJ databases">
        <title>Whole genome shotgun sequence of Pseudonocardia sulfidoxydans NBRC 16205.</title>
        <authorList>
            <person name="Hosoyama A."/>
            <person name="Uohara A."/>
            <person name="Ohji S."/>
            <person name="Ichikawa N."/>
        </authorList>
    </citation>
    <scope>NUCLEOTIDE SEQUENCE [LARGE SCALE GENOMIC DNA]</scope>
    <source>
        <strain evidence="1 2">NBRC 16205</strain>
    </source>
</reference>
<comment type="caution">
    <text evidence="1">The sequence shown here is derived from an EMBL/GenBank/DDBJ whole genome shotgun (WGS) entry which is preliminary data.</text>
</comment>